<keyword evidence="1" id="KW-1185">Reference proteome</keyword>
<sequence>MRCQFKCVPNRWPSSCFSCLDAPNVAKSGNLILGGGRIRAHPSDPRKTIVDYVLCADLKGLDVSGEKADQTLIKFMIEDIESAKDQIEKIKVRAKKQSQGDEEEHLF</sequence>
<protein>
    <submittedName>
        <fullName evidence="2">Uncharacterized protein</fullName>
    </submittedName>
</protein>
<dbReference type="Proteomes" id="UP000887564">
    <property type="component" value="Unplaced"/>
</dbReference>
<evidence type="ECO:0000313" key="1">
    <source>
        <dbReference type="Proteomes" id="UP000887564"/>
    </source>
</evidence>
<dbReference type="AlphaFoldDB" id="A0A914R317"/>
<name>A0A914R317_PAREQ</name>
<organism evidence="1 2">
    <name type="scientific">Parascaris equorum</name>
    <name type="common">Equine roundworm</name>
    <dbReference type="NCBI Taxonomy" id="6256"/>
    <lineage>
        <taxon>Eukaryota</taxon>
        <taxon>Metazoa</taxon>
        <taxon>Ecdysozoa</taxon>
        <taxon>Nematoda</taxon>
        <taxon>Chromadorea</taxon>
        <taxon>Rhabditida</taxon>
        <taxon>Spirurina</taxon>
        <taxon>Ascaridomorpha</taxon>
        <taxon>Ascaridoidea</taxon>
        <taxon>Ascarididae</taxon>
        <taxon>Parascaris</taxon>
    </lineage>
</organism>
<proteinExistence type="predicted"/>
<accession>A0A914R317</accession>
<reference evidence="2" key="1">
    <citation type="submission" date="2022-11" db="UniProtKB">
        <authorList>
            <consortium name="WormBaseParasite"/>
        </authorList>
    </citation>
    <scope>IDENTIFICATION</scope>
</reference>
<evidence type="ECO:0000313" key="2">
    <source>
        <dbReference type="WBParaSite" id="PEQ_0000065301-mRNA-1"/>
    </source>
</evidence>
<dbReference type="WBParaSite" id="PEQ_0000065301-mRNA-1">
    <property type="protein sequence ID" value="PEQ_0000065301-mRNA-1"/>
    <property type="gene ID" value="PEQ_0000065301"/>
</dbReference>